<sequence length="109" mass="12522">MSDGVWVHYTQLEQVNEKLKAIITELDEASSRADDLDEAIAHPFGQNKLNDRAHDFESRWDDKRRDLSRDIGKVQQHVQGVVDGMKDWDHDTAAQFEVDVSGQHEPRPV</sequence>
<evidence type="ECO:0000313" key="3">
    <source>
        <dbReference type="Proteomes" id="UP001054811"/>
    </source>
</evidence>
<protein>
    <recommendedName>
        <fullName evidence="4">Flagellar protein FlgN</fullName>
    </recommendedName>
</protein>
<evidence type="ECO:0008006" key="4">
    <source>
        <dbReference type="Google" id="ProtNLM"/>
    </source>
</evidence>
<gene>
    <name evidence="2" type="ORF">L2X98_21855</name>
</gene>
<evidence type="ECO:0000256" key="1">
    <source>
        <dbReference type="SAM" id="Coils"/>
    </source>
</evidence>
<reference evidence="2" key="1">
    <citation type="submission" date="2022-01" db="EMBL/GenBank/DDBJ databases">
        <title>Microbacterium eymi and Microbacterium rhizovicinus sp. nov., isolated from the rhizospheric soil of Elymus tsukushiensis, a plant native to the Dokdo Islands, Republic of Korea.</title>
        <authorList>
            <person name="Hwang Y.J."/>
        </authorList>
    </citation>
    <scope>NUCLEOTIDE SEQUENCE</scope>
    <source>
        <strain evidence="2">KUDC0405</strain>
    </source>
</reference>
<proteinExistence type="predicted"/>
<dbReference type="RefSeq" id="WP_259612454.1">
    <property type="nucleotide sequence ID" value="NZ_CP091139.2"/>
</dbReference>
<feature type="coiled-coil region" evidence="1">
    <location>
        <begin position="9"/>
        <end position="39"/>
    </location>
</feature>
<keyword evidence="1" id="KW-0175">Coiled coil</keyword>
<keyword evidence="3" id="KW-1185">Reference proteome</keyword>
<accession>A0ABY5NKW9</accession>
<organism evidence="2 3">
    <name type="scientific">Microbacterium elymi</name>
    <dbReference type="NCBI Taxonomy" id="2909587"/>
    <lineage>
        <taxon>Bacteria</taxon>
        <taxon>Bacillati</taxon>
        <taxon>Actinomycetota</taxon>
        <taxon>Actinomycetes</taxon>
        <taxon>Micrococcales</taxon>
        <taxon>Microbacteriaceae</taxon>
        <taxon>Microbacterium</taxon>
    </lineage>
</organism>
<name>A0ABY5NKW9_9MICO</name>
<dbReference type="Proteomes" id="UP001054811">
    <property type="component" value="Chromosome"/>
</dbReference>
<dbReference type="EMBL" id="CP091139">
    <property type="protein sequence ID" value="UUT35826.1"/>
    <property type="molecule type" value="Genomic_DNA"/>
</dbReference>
<evidence type="ECO:0000313" key="2">
    <source>
        <dbReference type="EMBL" id="UUT35826.1"/>
    </source>
</evidence>